<organism evidence="9 10">
    <name type="scientific">Liquidambar formosana</name>
    <name type="common">Formosan gum</name>
    <dbReference type="NCBI Taxonomy" id="63359"/>
    <lineage>
        <taxon>Eukaryota</taxon>
        <taxon>Viridiplantae</taxon>
        <taxon>Streptophyta</taxon>
        <taxon>Embryophyta</taxon>
        <taxon>Tracheophyta</taxon>
        <taxon>Spermatophyta</taxon>
        <taxon>Magnoliopsida</taxon>
        <taxon>eudicotyledons</taxon>
        <taxon>Gunneridae</taxon>
        <taxon>Pentapetalae</taxon>
        <taxon>Saxifragales</taxon>
        <taxon>Altingiaceae</taxon>
        <taxon>Liquidambar</taxon>
    </lineage>
</organism>
<dbReference type="PANTHER" id="PTHR11062">
    <property type="entry name" value="EXOSTOSIN HEPARAN SULFATE GLYCOSYLTRANSFERASE -RELATED"/>
    <property type="match status" value="1"/>
</dbReference>
<evidence type="ECO:0000256" key="7">
    <source>
        <dbReference type="SAM" id="Phobius"/>
    </source>
</evidence>
<dbReference type="Pfam" id="PF03016">
    <property type="entry name" value="Exostosin_GT47"/>
    <property type="match status" value="1"/>
</dbReference>
<dbReference type="InterPro" id="IPR040911">
    <property type="entry name" value="Exostosin_GT47"/>
</dbReference>
<dbReference type="AlphaFoldDB" id="A0AAP0RDL1"/>
<dbReference type="EMBL" id="JBBPBK010000011">
    <property type="protein sequence ID" value="KAK9275793.1"/>
    <property type="molecule type" value="Genomic_DNA"/>
</dbReference>
<dbReference type="Proteomes" id="UP001415857">
    <property type="component" value="Unassembled WGS sequence"/>
</dbReference>
<keyword evidence="7" id="KW-1133">Transmembrane helix</keyword>
<evidence type="ECO:0000256" key="2">
    <source>
        <dbReference type="ARBA" id="ARBA00010271"/>
    </source>
</evidence>
<keyword evidence="10" id="KW-1185">Reference proteome</keyword>
<evidence type="ECO:0000313" key="10">
    <source>
        <dbReference type="Proteomes" id="UP001415857"/>
    </source>
</evidence>
<dbReference type="PANTHER" id="PTHR11062:SF255">
    <property type="entry name" value="XYLOGLUCAN GALACTOSYLTRANSFERASE GT17-RELATED"/>
    <property type="match status" value="1"/>
</dbReference>
<comment type="caution">
    <text evidence="9">The sequence shown here is derived from an EMBL/GenBank/DDBJ whole genome shotgun (WGS) entry which is preliminary data.</text>
</comment>
<evidence type="ECO:0000259" key="8">
    <source>
        <dbReference type="Pfam" id="PF03016"/>
    </source>
</evidence>
<keyword evidence="4" id="KW-0735">Signal-anchor</keyword>
<evidence type="ECO:0000256" key="4">
    <source>
        <dbReference type="ARBA" id="ARBA00022968"/>
    </source>
</evidence>
<reference evidence="9 10" key="1">
    <citation type="journal article" date="2024" name="Plant J.">
        <title>Genome sequences and population genomics reveal climatic adaptation and genomic divergence between two closely related sweetgum species.</title>
        <authorList>
            <person name="Xu W.Q."/>
            <person name="Ren C.Q."/>
            <person name="Zhang X.Y."/>
            <person name="Comes H.P."/>
            <person name="Liu X.H."/>
            <person name="Li Y.G."/>
            <person name="Kettle C.J."/>
            <person name="Jalonen R."/>
            <person name="Gaisberger H."/>
            <person name="Ma Y.Z."/>
            <person name="Qiu Y.X."/>
        </authorList>
    </citation>
    <scope>NUCLEOTIDE SEQUENCE [LARGE SCALE GENOMIC DNA]</scope>
    <source>
        <strain evidence="9">Hangzhou</strain>
    </source>
</reference>
<gene>
    <name evidence="9" type="ORF">L1049_023062</name>
</gene>
<keyword evidence="3" id="KW-0328">Glycosyltransferase</keyword>
<feature type="transmembrane region" description="Helical" evidence="7">
    <location>
        <begin position="37"/>
        <end position="55"/>
    </location>
</feature>
<comment type="similarity">
    <text evidence="2">Belongs to the glycosyltransferase 47 family.</text>
</comment>
<name>A0AAP0RDL1_LIQFO</name>
<evidence type="ECO:0000313" key="9">
    <source>
        <dbReference type="EMBL" id="KAK9275793.1"/>
    </source>
</evidence>
<comment type="subcellular location">
    <subcellularLocation>
        <location evidence="1">Golgi apparatus membrane</location>
        <topology evidence="1">Single-pass type II membrane protein</topology>
    </subcellularLocation>
</comment>
<feature type="region of interest" description="Disordered" evidence="6">
    <location>
        <begin position="1"/>
        <end position="20"/>
    </location>
</feature>
<evidence type="ECO:0000256" key="5">
    <source>
        <dbReference type="ARBA" id="ARBA00023034"/>
    </source>
</evidence>
<feature type="domain" description="Exostosin GT47" evidence="8">
    <location>
        <begin position="86"/>
        <end position="419"/>
    </location>
</feature>
<sequence length="483" mass="55364">MAFRKHPPTVNPGTERDKYTKDKEPNIPFVNFQFKHALSLVIFLSIWFFLLFFWFPPKTTQPHLHNDSKITTTTKSPTMPTCYGGASVYVYDLPPEFNLGLLKDCPHLNVYTDMCPHVANSGLGQQLSDMGPSTSSWFATHQFIAEMIFHARVEKHPCRTWDPVRANLFYVPFYGGLYASSKFREQNLTARDALAVKLINYLREQPWWERHHGKDHFLALGRTAWDFMRTTGGTDFGANCLLNLPPVQNMSVLTVERNPWKGSNQHGIPYSSYFHPSTSDEMVAWQHRMRQSERPHLFSFIGGPREGLEKAAVRNEIIKQCAESTRCELLKCGKGASQCHEPKEVLKVMTRSHFCLQAPGDSFTRRSTFDSVLAGCVPVFFSPHTAYSQYEWFFPGDPNTYSVYVRGNATRRIEEVLSEIPAYKIERMRSTVIDLIPTITYVHPNASHYRFRDAVDVALQALSKHVQSKLRLPMKKQKTLVSS</sequence>
<keyword evidence="7" id="KW-0472">Membrane</keyword>
<proteinExistence type="inferred from homology"/>
<dbReference type="GO" id="GO:0016757">
    <property type="term" value="F:glycosyltransferase activity"/>
    <property type="evidence" value="ECO:0007669"/>
    <property type="project" value="UniProtKB-KW"/>
</dbReference>
<accession>A0AAP0RDL1</accession>
<keyword evidence="7" id="KW-0812">Transmembrane</keyword>
<protein>
    <recommendedName>
        <fullName evidence="8">Exostosin GT47 domain-containing protein</fullName>
    </recommendedName>
</protein>
<evidence type="ECO:0000256" key="3">
    <source>
        <dbReference type="ARBA" id="ARBA00022676"/>
    </source>
</evidence>
<evidence type="ECO:0000256" key="6">
    <source>
        <dbReference type="SAM" id="MobiDB-lite"/>
    </source>
</evidence>
<keyword evidence="5" id="KW-0333">Golgi apparatus</keyword>
<evidence type="ECO:0000256" key="1">
    <source>
        <dbReference type="ARBA" id="ARBA00004323"/>
    </source>
</evidence>
<dbReference type="GO" id="GO:0000139">
    <property type="term" value="C:Golgi membrane"/>
    <property type="evidence" value="ECO:0007669"/>
    <property type="project" value="UniProtKB-SubCell"/>
</dbReference>
<keyword evidence="3" id="KW-0808">Transferase</keyword>
<dbReference type="InterPro" id="IPR004263">
    <property type="entry name" value="Exostosin"/>
</dbReference>